<feature type="domain" description="RES" evidence="1">
    <location>
        <begin position="19"/>
        <end position="158"/>
    </location>
</feature>
<sequence>MRLQGTVFRAHNPKWAFSPASGDGAALYGGRFNPRGVPALYTSLRMETAWREAQQGFAFKAQPLTICAYDVDCAEVADLTDARVRADLGIDESELSCPWEDLVLQGVEPGSWVVARRLMGTGTAAIIVPSFAPGAITPDRNVVFWRWGPNLPYRVLVVDEEGRLPRDQRSWS</sequence>
<keyword evidence="3" id="KW-1185">Reference proteome</keyword>
<accession>A0ABS5EVV4</accession>
<organism evidence="2 3">
    <name type="scientific">Plastoroseomonas hellenica</name>
    <dbReference type="NCBI Taxonomy" id="2687306"/>
    <lineage>
        <taxon>Bacteria</taxon>
        <taxon>Pseudomonadati</taxon>
        <taxon>Pseudomonadota</taxon>
        <taxon>Alphaproteobacteria</taxon>
        <taxon>Acetobacterales</taxon>
        <taxon>Acetobacteraceae</taxon>
        <taxon>Plastoroseomonas</taxon>
    </lineage>
</organism>
<dbReference type="Proteomes" id="UP001196870">
    <property type="component" value="Unassembled WGS sequence"/>
</dbReference>
<evidence type="ECO:0000313" key="3">
    <source>
        <dbReference type="Proteomes" id="UP001196870"/>
    </source>
</evidence>
<dbReference type="Pfam" id="PF08808">
    <property type="entry name" value="RES"/>
    <property type="match status" value="1"/>
</dbReference>
<protein>
    <submittedName>
        <fullName evidence="2">RES domain-containing protein</fullName>
    </submittedName>
</protein>
<dbReference type="RefSeq" id="WP_211851961.1">
    <property type="nucleotide sequence ID" value="NZ_JAAGBB010000008.1"/>
</dbReference>
<evidence type="ECO:0000259" key="1">
    <source>
        <dbReference type="SMART" id="SM00953"/>
    </source>
</evidence>
<dbReference type="SMART" id="SM00953">
    <property type="entry name" value="RES"/>
    <property type="match status" value="1"/>
</dbReference>
<proteinExistence type="predicted"/>
<gene>
    <name evidence="2" type="ORF">GXW71_08315</name>
</gene>
<dbReference type="EMBL" id="JAAGBB010000008">
    <property type="protein sequence ID" value="MBR0664358.1"/>
    <property type="molecule type" value="Genomic_DNA"/>
</dbReference>
<evidence type="ECO:0000313" key="2">
    <source>
        <dbReference type="EMBL" id="MBR0664358.1"/>
    </source>
</evidence>
<dbReference type="InterPro" id="IPR014914">
    <property type="entry name" value="RES_dom"/>
</dbReference>
<reference evidence="3" key="1">
    <citation type="journal article" date="2021" name="Syst. Appl. Microbiol.">
        <title>Roseomonas hellenica sp. nov., isolated from roots of wild-growing Alkanna tinctoria.</title>
        <authorList>
            <person name="Rat A."/>
            <person name="Naranjo H.D."/>
            <person name="Lebbe L."/>
            <person name="Cnockaert M."/>
            <person name="Krigas N."/>
            <person name="Grigoriadou K."/>
            <person name="Maloupa E."/>
            <person name="Willems A."/>
        </authorList>
    </citation>
    <scope>NUCLEOTIDE SEQUENCE [LARGE SCALE GENOMIC DNA]</scope>
    <source>
        <strain evidence="3">LMG 31523</strain>
    </source>
</reference>
<name>A0ABS5EVV4_9PROT</name>
<comment type="caution">
    <text evidence="2">The sequence shown here is derived from an EMBL/GenBank/DDBJ whole genome shotgun (WGS) entry which is preliminary data.</text>
</comment>